<dbReference type="AlphaFoldDB" id="A0A284RWE2"/>
<keyword evidence="2" id="KW-1185">Reference proteome</keyword>
<protein>
    <submittedName>
        <fullName evidence="1">Uncharacterized protein</fullName>
    </submittedName>
</protein>
<dbReference type="EMBL" id="FUEG01000019">
    <property type="protein sequence ID" value="SJL13076.1"/>
    <property type="molecule type" value="Genomic_DNA"/>
</dbReference>
<dbReference type="Proteomes" id="UP000219338">
    <property type="component" value="Unassembled WGS sequence"/>
</dbReference>
<evidence type="ECO:0000313" key="1">
    <source>
        <dbReference type="EMBL" id="SJL13076.1"/>
    </source>
</evidence>
<gene>
    <name evidence="1" type="ORF">ARMOST_16513</name>
</gene>
<sequence length="215" mass="24317">MLSSPSLDEYNIYGPDCIGPRPTRNSSITMEPQMVNCLRSLIPHYLRVIAEDDLVAFWAWVMPRWEKRFPQCFTYPYQPEYRDSYRRWQTHLEDWLDTEGGGDWEKFLNTPSVKSTSASASSQVADDEASNSVSSQQAADLVIDRASATSSDLEHFGRVSVYSEVPGECVLKRDLSNLRAEVEKWRAAIPPTLGMDLQTWIKLVTTDQAATDAAT</sequence>
<name>A0A284RWE2_ARMOS</name>
<accession>A0A284RWE2</accession>
<evidence type="ECO:0000313" key="2">
    <source>
        <dbReference type="Proteomes" id="UP000219338"/>
    </source>
</evidence>
<reference evidence="2" key="1">
    <citation type="journal article" date="2017" name="Nat. Ecol. Evol.">
        <title>Genome expansion and lineage-specific genetic innovations in the forest pathogenic fungi Armillaria.</title>
        <authorList>
            <person name="Sipos G."/>
            <person name="Prasanna A.N."/>
            <person name="Walter M.C."/>
            <person name="O'Connor E."/>
            <person name="Balint B."/>
            <person name="Krizsan K."/>
            <person name="Kiss B."/>
            <person name="Hess J."/>
            <person name="Varga T."/>
            <person name="Slot J."/>
            <person name="Riley R."/>
            <person name="Boka B."/>
            <person name="Rigling D."/>
            <person name="Barry K."/>
            <person name="Lee J."/>
            <person name="Mihaltcheva S."/>
            <person name="LaButti K."/>
            <person name="Lipzen A."/>
            <person name="Waldron R."/>
            <person name="Moloney N.M."/>
            <person name="Sperisen C."/>
            <person name="Kredics L."/>
            <person name="Vagvoelgyi C."/>
            <person name="Patrignani A."/>
            <person name="Fitzpatrick D."/>
            <person name="Nagy I."/>
            <person name="Doyle S."/>
            <person name="Anderson J.B."/>
            <person name="Grigoriev I.V."/>
            <person name="Gueldener U."/>
            <person name="Muensterkoetter M."/>
            <person name="Nagy L.G."/>
        </authorList>
    </citation>
    <scope>NUCLEOTIDE SEQUENCE [LARGE SCALE GENOMIC DNA]</scope>
    <source>
        <strain evidence="2">C18/9</strain>
    </source>
</reference>
<organism evidence="1 2">
    <name type="scientific">Armillaria ostoyae</name>
    <name type="common">Armillaria root rot fungus</name>
    <dbReference type="NCBI Taxonomy" id="47428"/>
    <lineage>
        <taxon>Eukaryota</taxon>
        <taxon>Fungi</taxon>
        <taxon>Dikarya</taxon>
        <taxon>Basidiomycota</taxon>
        <taxon>Agaricomycotina</taxon>
        <taxon>Agaricomycetes</taxon>
        <taxon>Agaricomycetidae</taxon>
        <taxon>Agaricales</taxon>
        <taxon>Marasmiineae</taxon>
        <taxon>Physalacriaceae</taxon>
        <taxon>Armillaria</taxon>
    </lineage>
</organism>
<proteinExistence type="predicted"/>